<proteinExistence type="predicted"/>
<name>A0A9D6Z6P2_9BACT</name>
<reference evidence="2" key="1">
    <citation type="submission" date="2020-07" db="EMBL/GenBank/DDBJ databases">
        <title>Huge and variable diversity of episymbiotic CPR bacteria and DPANN archaea in groundwater ecosystems.</title>
        <authorList>
            <person name="He C.Y."/>
            <person name="Keren R."/>
            <person name="Whittaker M."/>
            <person name="Farag I.F."/>
            <person name="Doudna J."/>
            <person name="Cate J.H.D."/>
            <person name="Banfield J.F."/>
        </authorList>
    </citation>
    <scope>NUCLEOTIDE SEQUENCE</scope>
    <source>
        <strain evidence="2">NC_groundwater_1664_Pr3_B-0.1um_52_9</strain>
    </source>
</reference>
<evidence type="ECO:0000313" key="3">
    <source>
        <dbReference type="Proteomes" id="UP000807825"/>
    </source>
</evidence>
<sequence>MLPFLKNIVKRAPGPLVRGATFLYRLTPPSFRYGRGFKKALALLQQSEHWDTGELEQYQQRRLESLLNHCYSNVPYYRKVFDERGLKPGDIQVPDDLKKLPFLTKEIVRKNKKDLLATNFSFWSREAAHTSGSTGSPLNFFVDNATMSMNRALALRHLAWVGYKEGDPVAVFKEPLSGRHGRFKDYDPVTRELRLTLTRSDDTELEHIFEALETFKPTFISAWPSSLYILARWIDRHKPLKHRPKFLITSSENLYPHVREQIESTFRCQLSDWYGQEESVAIAMQCSHSGKYHVQMELGILELMPREDGYDEIVGTCLHNFAMPFIRYKSGDLAVKGGESCTCGRKHPTIDGIIGREADLIVTPERKLVSPLGMNYAFYYLNEIKEGQIIQHDLNTLLVKIIPWEKLSEDTIATLRNQLTEHVKSSSMEFVFECVDEIPRLKSGKRPFVISNLRSQDFD</sequence>
<dbReference type="InterPro" id="IPR042099">
    <property type="entry name" value="ANL_N_sf"/>
</dbReference>
<dbReference type="GO" id="GO:0016874">
    <property type="term" value="F:ligase activity"/>
    <property type="evidence" value="ECO:0007669"/>
    <property type="project" value="UniProtKB-KW"/>
</dbReference>
<dbReference type="EMBL" id="JACRDE010000642">
    <property type="protein sequence ID" value="MBI5252717.1"/>
    <property type="molecule type" value="Genomic_DNA"/>
</dbReference>
<gene>
    <name evidence="2" type="ORF">HY912_24745</name>
</gene>
<comment type="caution">
    <text evidence="2">The sequence shown here is derived from an EMBL/GenBank/DDBJ whole genome shotgun (WGS) entry which is preliminary data.</text>
</comment>
<dbReference type="SUPFAM" id="SSF56801">
    <property type="entry name" value="Acetyl-CoA synthetase-like"/>
    <property type="match status" value="1"/>
</dbReference>
<keyword evidence="2" id="KW-0436">Ligase</keyword>
<evidence type="ECO:0000259" key="1">
    <source>
        <dbReference type="Pfam" id="PF00501"/>
    </source>
</evidence>
<dbReference type="Pfam" id="PF00501">
    <property type="entry name" value="AMP-binding"/>
    <property type="match status" value="1"/>
</dbReference>
<evidence type="ECO:0000313" key="2">
    <source>
        <dbReference type="EMBL" id="MBI5252717.1"/>
    </source>
</evidence>
<dbReference type="AlphaFoldDB" id="A0A9D6Z6P2"/>
<dbReference type="InterPro" id="IPR000873">
    <property type="entry name" value="AMP-dep_synth/lig_dom"/>
</dbReference>
<feature type="domain" description="AMP-dependent synthetase/ligase" evidence="1">
    <location>
        <begin position="129"/>
        <end position="284"/>
    </location>
</feature>
<dbReference type="Proteomes" id="UP000807825">
    <property type="component" value="Unassembled WGS sequence"/>
</dbReference>
<organism evidence="2 3">
    <name type="scientific">Desulfomonile tiedjei</name>
    <dbReference type="NCBI Taxonomy" id="2358"/>
    <lineage>
        <taxon>Bacteria</taxon>
        <taxon>Pseudomonadati</taxon>
        <taxon>Thermodesulfobacteriota</taxon>
        <taxon>Desulfomonilia</taxon>
        <taxon>Desulfomonilales</taxon>
        <taxon>Desulfomonilaceae</taxon>
        <taxon>Desulfomonile</taxon>
    </lineage>
</organism>
<dbReference type="Gene3D" id="3.40.50.12780">
    <property type="entry name" value="N-terminal domain of ligase-like"/>
    <property type="match status" value="1"/>
</dbReference>
<dbReference type="InterPro" id="IPR053158">
    <property type="entry name" value="CapK_Type1_Caps_Biosynth"/>
</dbReference>
<accession>A0A9D6Z6P2</accession>
<dbReference type="PANTHER" id="PTHR36932">
    <property type="entry name" value="CAPSULAR POLYSACCHARIDE BIOSYNTHESIS PROTEIN"/>
    <property type="match status" value="1"/>
</dbReference>
<protein>
    <submittedName>
        <fullName evidence="2">Phenylacetate--CoA ligase family protein</fullName>
    </submittedName>
</protein>
<dbReference type="PANTHER" id="PTHR36932:SF1">
    <property type="entry name" value="CAPSULAR POLYSACCHARIDE BIOSYNTHESIS PROTEIN"/>
    <property type="match status" value="1"/>
</dbReference>